<evidence type="ECO:0000256" key="3">
    <source>
        <dbReference type="ARBA" id="ARBA00022840"/>
    </source>
</evidence>
<organism evidence="6 7">
    <name type="scientific">candidate division KSB3 bacterium</name>
    <dbReference type="NCBI Taxonomy" id="2044937"/>
    <lineage>
        <taxon>Bacteria</taxon>
        <taxon>candidate division KSB3</taxon>
    </lineage>
</organism>
<evidence type="ECO:0000256" key="2">
    <source>
        <dbReference type="ARBA" id="ARBA00022741"/>
    </source>
</evidence>
<feature type="coiled-coil region" evidence="4">
    <location>
        <begin position="245"/>
        <end position="272"/>
    </location>
</feature>
<feature type="domain" description="ABC transporter" evidence="5">
    <location>
        <begin position="2"/>
        <end position="256"/>
    </location>
</feature>
<proteinExistence type="predicted"/>
<dbReference type="Pfam" id="PF12848">
    <property type="entry name" value="ABC_tran_Xtn"/>
    <property type="match status" value="1"/>
</dbReference>
<gene>
    <name evidence="6" type="ORF">CSA56_03130</name>
</gene>
<dbReference type="AlphaFoldDB" id="A0A2G6KJ83"/>
<dbReference type="Pfam" id="PF16326">
    <property type="entry name" value="ABC_tran_CTD"/>
    <property type="match status" value="1"/>
</dbReference>
<name>A0A2G6KJ83_9BACT</name>
<dbReference type="PANTHER" id="PTHR42855">
    <property type="entry name" value="ABC TRANSPORTER ATP-BINDING SUBUNIT"/>
    <property type="match status" value="1"/>
</dbReference>
<dbReference type="InterPro" id="IPR051309">
    <property type="entry name" value="ABCF_ATPase"/>
</dbReference>
<feature type="coiled-coil region" evidence="4">
    <location>
        <begin position="563"/>
        <end position="644"/>
    </location>
</feature>
<evidence type="ECO:0000259" key="5">
    <source>
        <dbReference type="PROSITE" id="PS50893"/>
    </source>
</evidence>
<reference evidence="6 7" key="1">
    <citation type="submission" date="2017-10" db="EMBL/GenBank/DDBJ databases">
        <title>Novel microbial diversity and functional potential in the marine mammal oral microbiome.</title>
        <authorList>
            <person name="Dudek N.K."/>
            <person name="Sun C.L."/>
            <person name="Burstein D."/>
            <person name="Kantor R.S."/>
            <person name="Aliaga Goltsman D.S."/>
            <person name="Bik E.M."/>
            <person name="Thomas B.C."/>
            <person name="Banfield J.F."/>
            <person name="Relman D.A."/>
        </authorList>
    </citation>
    <scope>NUCLEOTIDE SEQUENCE [LARGE SCALE GENOMIC DNA]</scope>
    <source>
        <strain evidence="6">DOLJORAL78_47_16</strain>
    </source>
</reference>
<dbReference type="InterPro" id="IPR003439">
    <property type="entry name" value="ABC_transporter-like_ATP-bd"/>
</dbReference>
<dbReference type="EMBL" id="PDSK01000035">
    <property type="protein sequence ID" value="PIE35721.1"/>
    <property type="molecule type" value="Genomic_DNA"/>
</dbReference>
<dbReference type="Pfam" id="PF00005">
    <property type="entry name" value="ABC_tran"/>
    <property type="match status" value="2"/>
</dbReference>
<dbReference type="InterPro" id="IPR032781">
    <property type="entry name" value="ABC_tran_Xtn"/>
</dbReference>
<evidence type="ECO:0000313" key="7">
    <source>
        <dbReference type="Proteomes" id="UP000230821"/>
    </source>
</evidence>
<dbReference type="Proteomes" id="UP000230821">
    <property type="component" value="Unassembled WGS sequence"/>
</dbReference>
<dbReference type="PROSITE" id="PS50893">
    <property type="entry name" value="ABC_TRANSPORTER_2"/>
    <property type="match status" value="2"/>
</dbReference>
<dbReference type="GO" id="GO:0005524">
    <property type="term" value="F:ATP binding"/>
    <property type="evidence" value="ECO:0007669"/>
    <property type="project" value="UniProtKB-KW"/>
</dbReference>
<protein>
    <submittedName>
        <fullName evidence="6">ABC transporter</fullName>
    </submittedName>
</protein>
<dbReference type="GO" id="GO:0016887">
    <property type="term" value="F:ATP hydrolysis activity"/>
    <property type="evidence" value="ECO:0007669"/>
    <property type="project" value="InterPro"/>
</dbReference>
<keyword evidence="3" id="KW-0067">ATP-binding</keyword>
<comment type="caution">
    <text evidence="6">The sequence shown here is derived from an EMBL/GenBank/DDBJ whole genome shotgun (WGS) entry which is preliminary data.</text>
</comment>
<evidence type="ECO:0000256" key="4">
    <source>
        <dbReference type="SAM" id="Coils"/>
    </source>
</evidence>
<evidence type="ECO:0000313" key="6">
    <source>
        <dbReference type="EMBL" id="PIE35721.1"/>
    </source>
</evidence>
<keyword evidence="4" id="KW-0175">Coiled coil</keyword>
<sequence length="646" mass="74630">MLQIQGLQYEIADRKLLDGVDWIIQPGKRVALIGPNGAGKTTMLRILNGELKDYHGSIVTPKDYKIGYLPQEEVLLGHGTILHLVLQGQQEALEIENTLAELHDQLNAPHSNHDTLLKRIGELEHRYDALDGYRLEASAKGILAGLGFSERDFDRPLPEFSGGWRMRVHLARLLLQKPDLLLMDEPTNHLDIPSLEWLEKYLIDFGGSVVMVSHDRFFIDRLAETIYELDRGKLETFAGNYHFYETEKELRLEQLRKKWEEQQAEREKQERFINRFRYKASKAKAVQSRVKQLEKMEIVELPPPPRRHDFQIKVNLPSYKDVLHITDMSFRYDTEWVLQDLNVSLYRGEKIAMVGVNGAGKTTLTRLIAGELTPQKGSVTIGERVTMGYYAQHQIEALDLEATIYDEVLSTTADGHRPRIRDILGLFQFRGDDIYKKIGVLSGGEKARVSLTKILLSPVNFLIMDEPTNHLDMMSKEALEHALMHYDGTLILISHDRYFLDKIVTRVVELKNRRMTEFAGNYSYYLQKRDAEPELVTHAAKKPNVVSDAKKSKERKRLEAEARQAISKDRNRLRKTVKSLERHIEKAEEEKDALEFEMARPETYEDSKKIVALQKGHTGLKKELEDLYRQWEEAQLELEELIKQLA</sequence>
<dbReference type="SMART" id="SM00382">
    <property type="entry name" value="AAA"/>
    <property type="match status" value="2"/>
</dbReference>
<dbReference type="Gene3D" id="3.40.50.300">
    <property type="entry name" value="P-loop containing nucleotide triphosphate hydrolases"/>
    <property type="match status" value="2"/>
</dbReference>
<dbReference type="InterPro" id="IPR003593">
    <property type="entry name" value="AAA+_ATPase"/>
</dbReference>
<dbReference type="Gene3D" id="1.10.287.380">
    <property type="entry name" value="Valyl-tRNA synthetase, C-terminal domain"/>
    <property type="match status" value="1"/>
</dbReference>
<dbReference type="InterPro" id="IPR037118">
    <property type="entry name" value="Val-tRNA_synth_C_sf"/>
</dbReference>
<dbReference type="InterPro" id="IPR027417">
    <property type="entry name" value="P-loop_NTPase"/>
</dbReference>
<dbReference type="InterPro" id="IPR032524">
    <property type="entry name" value="ABC_tran_C"/>
</dbReference>
<accession>A0A2G6KJ83</accession>
<feature type="domain" description="ABC transporter" evidence="5">
    <location>
        <begin position="323"/>
        <end position="537"/>
    </location>
</feature>
<keyword evidence="1" id="KW-0677">Repeat</keyword>
<dbReference type="FunFam" id="3.40.50.300:FF:000011">
    <property type="entry name" value="Putative ABC transporter ATP-binding component"/>
    <property type="match status" value="1"/>
</dbReference>
<dbReference type="PANTHER" id="PTHR42855:SF2">
    <property type="entry name" value="DRUG RESISTANCE ABC TRANSPORTER,ATP-BINDING PROTEIN"/>
    <property type="match status" value="1"/>
</dbReference>
<dbReference type="GO" id="GO:0003677">
    <property type="term" value="F:DNA binding"/>
    <property type="evidence" value="ECO:0007669"/>
    <property type="project" value="InterPro"/>
</dbReference>
<dbReference type="SUPFAM" id="SSF52540">
    <property type="entry name" value="P-loop containing nucleoside triphosphate hydrolases"/>
    <property type="match status" value="2"/>
</dbReference>
<keyword evidence="2" id="KW-0547">Nucleotide-binding</keyword>
<dbReference type="CDD" id="cd03221">
    <property type="entry name" value="ABCF_EF-3"/>
    <property type="match status" value="2"/>
</dbReference>
<evidence type="ECO:0000256" key="1">
    <source>
        <dbReference type="ARBA" id="ARBA00022737"/>
    </source>
</evidence>
<dbReference type="FunFam" id="3.40.50.300:FF:000309">
    <property type="entry name" value="ABC transporter ATP-binding protein"/>
    <property type="match status" value="1"/>
</dbReference>